<gene>
    <name evidence="1" type="ORF">CYCCA115_LOCUS2551</name>
</gene>
<dbReference type="Proteomes" id="UP001295423">
    <property type="component" value="Unassembled WGS sequence"/>
</dbReference>
<evidence type="ECO:0000313" key="1">
    <source>
        <dbReference type="EMBL" id="CAJ1931800.1"/>
    </source>
</evidence>
<proteinExistence type="predicted"/>
<reference evidence="1" key="1">
    <citation type="submission" date="2023-08" db="EMBL/GenBank/DDBJ databases">
        <authorList>
            <person name="Audoor S."/>
            <person name="Bilcke G."/>
        </authorList>
    </citation>
    <scope>NUCLEOTIDE SEQUENCE</scope>
</reference>
<evidence type="ECO:0000313" key="2">
    <source>
        <dbReference type="Proteomes" id="UP001295423"/>
    </source>
</evidence>
<organism evidence="1 2">
    <name type="scientific">Cylindrotheca closterium</name>
    <dbReference type="NCBI Taxonomy" id="2856"/>
    <lineage>
        <taxon>Eukaryota</taxon>
        <taxon>Sar</taxon>
        <taxon>Stramenopiles</taxon>
        <taxon>Ochrophyta</taxon>
        <taxon>Bacillariophyta</taxon>
        <taxon>Bacillariophyceae</taxon>
        <taxon>Bacillariophycidae</taxon>
        <taxon>Bacillariales</taxon>
        <taxon>Bacillariaceae</taxon>
        <taxon>Cylindrotheca</taxon>
    </lineage>
</organism>
<keyword evidence="2" id="KW-1185">Reference proteome</keyword>
<name>A0AAD2CE75_9STRA</name>
<dbReference type="EMBL" id="CAKOGP040000180">
    <property type="protein sequence ID" value="CAJ1931800.1"/>
    <property type="molecule type" value="Genomic_DNA"/>
</dbReference>
<dbReference type="AlphaFoldDB" id="A0AAD2CE75"/>
<protein>
    <submittedName>
        <fullName evidence="1">Uncharacterized protein</fullName>
    </submittedName>
</protein>
<sequence length="175" mass="19971">MNHPEDNRHDTDDTVFDPISLLDHEKTKKLLFREEPKIARLSQQNVRMIDTTAVLFLKDLVSITSSRTTEQSDCITLRDLRSAISSNESLHFLKTSVDCLKESNRMETPYLPTKKAKRHSLIEPNNKKIKKVKSVLGNHRNDEETVGFAIAVSEHKNASTVNPTLEIVPDDDDYD</sequence>
<comment type="caution">
    <text evidence="1">The sequence shown here is derived from an EMBL/GenBank/DDBJ whole genome shotgun (WGS) entry which is preliminary data.</text>
</comment>
<accession>A0AAD2CE75</accession>